<keyword evidence="15" id="KW-1185">Reference proteome</keyword>
<evidence type="ECO:0000256" key="10">
    <source>
        <dbReference type="PROSITE-ProRule" id="PRU01360"/>
    </source>
</evidence>
<gene>
    <name evidence="14" type="ORF">LH29_09465</name>
</gene>
<evidence type="ECO:0000313" key="15">
    <source>
        <dbReference type="Proteomes" id="UP000032544"/>
    </source>
</evidence>
<evidence type="ECO:0000259" key="12">
    <source>
        <dbReference type="Pfam" id="PF00593"/>
    </source>
</evidence>
<sequence length="760" mass="85615">MPGVNLVLNPGNKGVTTDINGEFTFQNISSGTYKLQVSCIGFQSLNREVQVKDEKSPALQLVLVPENYMINDVVVSGKSATRRVIEQAYQVSSVSTKELFNSTSDAKSVLDRIPGVRIQEEGGLGSDLSFTLNGFSGDQVKFFMDGIPMDNAGSMTLGDLPVNMIERIDVYKGVVPVWLGTDALGGAVNIITNRTNNYLDASYAYGSFNTHRASLNGAYTNEETGFTFRGNLFYNYSDNHYKVWARIVENNTVVDTAWVRRFHDRYRSGSLKLETGLVDKSFADQLLLGFMLSANDKQVQHGATMNTVYGGIVRNSQSVMPTLRYNKKDLLTEGLDVSLYSALNRSRSEVIDTLQGVRYNWLGEQSIIYTSNGERSTDGEFYRTFTTLDETDFNTQLNAGYALSTRSSLALNYSLNYFHRKAHDTEHPDEPANRFPKDLTKQVLGLAYKFDLNNKWSTTLFGKMYHIHAATSKLFDFAMETQRVEAVDNKQFNFGYGLATSYFVMPELQLKFSYEHTARMPMPEEIFGDGLFVEANPDLGPEQSDNINLGAAFSTQKLGNHHLSVGSSLIYREAKDLIYTVVTVSSPQTRYDNLSDTRVLGVEGNLQYAWKDVFHAGANVTYQDITDRAKLIYNESYTGSGWQTNYHYGFRLPNKPYLFANFNAGATAKNVLVDGSTLNVNYFVNFVEKYFLTWTELGAGSDKYIIPRQVSHDIELSYSLQNGKYNIAAECRNLFNEKLYDKYYLQKPGRSFSIKLRYTI</sequence>
<evidence type="ECO:0000256" key="7">
    <source>
        <dbReference type="ARBA" id="ARBA00023136"/>
    </source>
</evidence>
<keyword evidence="9 10" id="KW-0998">Cell outer membrane</keyword>
<dbReference type="STRING" id="1544798.LH29_09465"/>
<dbReference type="InterPro" id="IPR036942">
    <property type="entry name" value="Beta-barrel_TonB_sf"/>
</dbReference>
<evidence type="ECO:0000256" key="11">
    <source>
        <dbReference type="RuleBase" id="RU003357"/>
    </source>
</evidence>
<dbReference type="InterPro" id="IPR037066">
    <property type="entry name" value="Plug_dom_sf"/>
</dbReference>
<dbReference type="SUPFAM" id="SSF56935">
    <property type="entry name" value="Porins"/>
    <property type="match status" value="1"/>
</dbReference>
<proteinExistence type="inferred from homology"/>
<dbReference type="GO" id="GO:0044718">
    <property type="term" value="P:siderophore transmembrane transport"/>
    <property type="evidence" value="ECO:0007669"/>
    <property type="project" value="TreeGrafter"/>
</dbReference>
<dbReference type="SUPFAM" id="SSF49464">
    <property type="entry name" value="Carboxypeptidase regulatory domain-like"/>
    <property type="match status" value="1"/>
</dbReference>
<dbReference type="PATRIC" id="fig|1544798.3.peg.1898"/>
<dbReference type="Pfam" id="PF13715">
    <property type="entry name" value="CarbopepD_reg_2"/>
    <property type="match status" value="1"/>
</dbReference>
<comment type="similarity">
    <text evidence="10 11">Belongs to the TonB-dependent receptor family.</text>
</comment>
<dbReference type="GO" id="GO:0009279">
    <property type="term" value="C:cell outer membrane"/>
    <property type="evidence" value="ECO:0007669"/>
    <property type="project" value="UniProtKB-SubCell"/>
</dbReference>
<dbReference type="Gene3D" id="2.60.40.1120">
    <property type="entry name" value="Carboxypeptidase-like, regulatory domain"/>
    <property type="match status" value="1"/>
</dbReference>
<dbReference type="Pfam" id="PF07715">
    <property type="entry name" value="Plug"/>
    <property type="match status" value="1"/>
</dbReference>
<dbReference type="InterPro" id="IPR039426">
    <property type="entry name" value="TonB-dep_rcpt-like"/>
</dbReference>
<evidence type="ECO:0000256" key="3">
    <source>
        <dbReference type="ARBA" id="ARBA00022452"/>
    </source>
</evidence>
<evidence type="ECO:0000256" key="2">
    <source>
        <dbReference type="ARBA" id="ARBA00022448"/>
    </source>
</evidence>
<keyword evidence="2 10" id="KW-0813">Transport</keyword>
<keyword evidence="6 11" id="KW-0798">TonB box</keyword>
<dbReference type="InterPro" id="IPR000531">
    <property type="entry name" value="Beta-barrel_TonB"/>
</dbReference>
<dbReference type="Gene3D" id="2.170.130.10">
    <property type="entry name" value="TonB-dependent receptor, plug domain"/>
    <property type="match status" value="1"/>
</dbReference>
<evidence type="ECO:0000256" key="5">
    <source>
        <dbReference type="ARBA" id="ARBA00022729"/>
    </source>
</evidence>
<dbReference type="Pfam" id="PF00593">
    <property type="entry name" value="TonB_dep_Rec_b-barrel"/>
    <property type="match status" value="1"/>
</dbReference>
<evidence type="ECO:0000256" key="8">
    <source>
        <dbReference type="ARBA" id="ARBA00023170"/>
    </source>
</evidence>
<dbReference type="PROSITE" id="PS52016">
    <property type="entry name" value="TONB_DEPENDENT_REC_3"/>
    <property type="match status" value="1"/>
</dbReference>
<dbReference type="AlphaFoldDB" id="A0A0D8JFN3"/>
<keyword evidence="3 10" id="KW-1134">Transmembrane beta strand</keyword>
<comment type="caution">
    <text evidence="14">The sequence shown here is derived from an EMBL/GenBank/DDBJ whole genome shotgun (WGS) entry which is preliminary data.</text>
</comment>
<evidence type="ECO:0000256" key="4">
    <source>
        <dbReference type="ARBA" id="ARBA00022692"/>
    </source>
</evidence>
<evidence type="ECO:0000313" key="14">
    <source>
        <dbReference type="EMBL" id="KJF45559.1"/>
    </source>
</evidence>
<dbReference type="Proteomes" id="UP000032544">
    <property type="component" value="Unassembled WGS sequence"/>
</dbReference>
<evidence type="ECO:0000259" key="13">
    <source>
        <dbReference type="Pfam" id="PF07715"/>
    </source>
</evidence>
<evidence type="ECO:0000256" key="1">
    <source>
        <dbReference type="ARBA" id="ARBA00004571"/>
    </source>
</evidence>
<evidence type="ECO:0000256" key="9">
    <source>
        <dbReference type="ARBA" id="ARBA00023237"/>
    </source>
</evidence>
<dbReference type="Gene3D" id="2.40.170.20">
    <property type="entry name" value="TonB-dependent receptor, beta-barrel domain"/>
    <property type="match status" value="1"/>
</dbReference>
<protein>
    <submittedName>
        <fullName evidence="14">Colicin I receptor</fullName>
    </submittedName>
</protein>
<accession>A0A0D8JFN3</accession>
<dbReference type="GO" id="GO:0015344">
    <property type="term" value="F:siderophore uptake transmembrane transporter activity"/>
    <property type="evidence" value="ECO:0007669"/>
    <property type="project" value="TreeGrafter"/>
</dbReference>
<keyword evidence="5" id="KW-0732">Signal</keyword>
<keyword evidence="7 10" id="KW-0472">Membrane</keyword>
<keyword evidence="4 10" id="KW-0812">Transmembrane</keyword>
<keyword evidence="8 14" id="KW-0675">Receptor</keyword>
<dbReference type="PANTHER" id="PTHR30069">
    <property type="entry name" value="TONB-DEPENDENT OUTER MEMBRANE RECEPTOR"/>
    <property type="match status" value="1"/>
</dbReference>
<name>A0A0D8JFN3_9BACT</name>
<organism evidence="14 15">
    <name type="scientific">Draconibacterium sediminis</name>
    <dbReference type="NCBI Taxonomy" id="1544798"/>
    <lineage>
        <taxon>Bacteria</taxon>
        <taxon>Pseudomonadati</taxon>
        <taxon>Bacteroidota</taxon>
        <taxon>Bacteroidia</taxon>
        <taxon>Marinilabiliales</taxon>
        <taxon>Prolixibacteraceae</taxon>
        <taxon>Draconibacterium</taxon>
    </lineage>
</organism>
<dbReference type="InterPro" id="IPR008969">
    <property type="entry name" value="CarboxyPept-like_regulatory"/>
</dbReference>
<dbReference type="PANTHER" id="PTHR30069:SF29">
    <property type="entry name" value="HEMOGLOBIN AND HEMOGLOBIN-HAPTOGLOBIN-BINDING PROTEIN 1-RELATED"/>
    <property type="match status" value="1"/>
</dbReference>
<dbReference type="InterPro" id="IPR012910">
    <property type="entry name" value="Plug_dom"/>
</dbReference>
<comment type="subcellular location">
    <subcellularLocation>
        <location evidence="1 10">Cell outer membrane</location>
        <topology evidence="1 10">Multi-pass membrane protein</topology>
    </subcellularLocation>
</comment>
<feature type="domain" description="TonB-dependent receptor plug" evidence="13">
    <location>
        <begin position="85"/>
        <end position="187"/>
    </location>
</feature>
<reference evidence="14 15" key="1">
    <citation type="submission" date="2014-09" db="EMBL/GenBank/DDBJ databases">
        <title>Draft Genome Sequence of Draconibacterium sp. JN14CK-3.</title>
        <authorList>
            <person name="Dong C."/>
            <person name="Lai Q."/>
            <person name="Shao Z."/>
        </authorList>
    </citation>
    <scope>NUCLEOTIDE SEQUENCE [LARGE SCALE GENOMIC DNA]</scope>
    <source>
        <strain evidence="14 15">JN14CK-3</strain>
    </source>
</reference>
<dbReference type="EMBL" id="JRHC01000001">
    <property type="protein sequence ID" value="KJF45559.1"/>
    <property type="molecule type" value="Genomic_DNA"/>
</dbReference>
<evidence type="ECO:0000256" key="6">
    <source>
        <dbReference type="ARBA" id="ARBA00023077"/>
    </source>
</evidence>
<feature type="domain" description="TonB-dependent receptor-like beta-barrel" evidence="12">
    <location>
        <begin position="329"/>
        <end position="734"/>
    </location>
</feature>